<dbReference type="PRINTS" id="PR01415">
    <property type="entry name" value="ANKYRIN"/>
</dbReference>
<dbReference type="Gene3D" id="1.25.40.20">
    <property type="entry name" value="Ankyrin repeat-containing domain"/>
    <property type="match status" value="2"/>
</dbReference>
<dbReference type="SUPFAM" id="SSF144083">
    <property type="entry name" value="Magnesium transport protein CorA, transmembrane region"/>
    <property type="match status" value="1"/>
</dbReference>
<feature type="repeat" description="ANK" evidence="7">
    <location>
        <begin position="78"/>
        <end position="110"/>
    </location>
</feature>
<evidence type="ECO:0000313" key="12">
    <source>
        <dbReference type="Proteomes" id="UP001187682"/>
    </source>
</evidence>
<feature type="transmembrane region" description="Helical" evidence="10">
    <location>
        <begin position="975"/>
        <end position="997"/>
    </location>
</feature>
<name>A0AAE8MSW0_9PEZI</name>
<dbReference type="SMART" id="SM00248">
    <property type="entry name" value="ANK"/>
    <property type="match status" value="7"/>
</dbReference>
<comment type="caution">
    <text evidence="11">The sequence shown here is derived from an EMBL/GenBank/DDBJ whole genome shotgun (WGS) entry which is preliminary data.</text>
</comment>
<dbReference type="GO" id="GO:0016020">
    <property type="term" value="C:membrane"/>
    <property type="evidence" value="ECO:0007669"/>
    <property type="project" value="UniProtKB-SubCell"/>
</dbReference>
<evidence type="ECO:0000256" key="4">
    <source>
        <dbReference type="ARBA" id="ARBA00022989"/>
    </source>
</evidence>
<organism evidence="11 12">
    <name type="scientific">Cephalotrichum gorgonifer</name>
    <dbReference type="NCBI Taxonomy" id="2041049"/>
    <lineage>
        <taxon>Eukaryota</taxon>
        <taxon>Fungi</taxon>
        <taxon>Dikarya</taxon>
        <taxon>Ascomycota</taxon>
        <taxon>Pezizomycotina</taxon>
        <taxon>Sordariomycetes</taxon>
        <taxon>Hypocreomycetidae</taxon>
        <taxon>Microascales</taxon>
        <taxon>Microascaceae</taxon>
        <taxon>Cephalotrichum</taxon>
    </lineage>
</organism>
<evidence type="ECO:0000256" key="2">
    <source>
        <dbReference type="ARBA" id="ARBA00022692"/>
    </source>
</evidence>
<gene>
    <name evidence="11" type="ORF">DNG_02165</name>
</gene>
<dbReference type="SUPFAM" id="SSF48403">
    <property type="entry name" value="Ankyrin repeat"/>
    <property type="match status" value="1"/>
</dbReference>
<keyword evidence="2 10" id="KW-0812">Transmembrane</keyword>
<feature type="region of interest" description="Disordered" evidence="9">
    <location>
        <begin position="493"/>
        <end position="581"/>
    </location>
</feature>
<feature type="region of interest" description="Disordered" evidence="9">
    <location>
        <begin position="1131"/>
        <end position="1162"/>
    </location>
</feature>
<keyword evidence="5 7" id="KW-0040">ANK repeat</keyword>
<evidence type="ECO:0000256" key="7">
    <source>
        <dbReference type="PROSITE-ProRule" id="PRU00023"/>
    </source>
</evidence>
<protein>
    <submittedName>
        <fullName evidence="11">Related to ankyrin repeat protein</fullName>
    </submittedName>
</protein>
<evidence type="ECO:0000256" key="8">
    <source>
        <dbReference type="SAM" id="Coils"/>
    </source>
</evidence>
<comment type="subcellular location">
    <subcellularLocation>
        <location evidence="1">Membrane</location>
        <topology evidence="1">Multi-pass membrane protein</topology>
    </subcellularLocation>
</comment>
<feature type="repeat" description="ANK" evidence="7">
    <location>
        <begin position="252"/>
        <end position="284"/>
    </location>
</feature>
<reference evidence="11" key="1">
    <citation type="submission" date="2018-03" db="EMBL/GenBank/DDBJ databases">
        <authorList>
            <person name="Guldener U."/>
        </authorList>
    </citation>
    <scope>NUCLEOTIDE SEQUENCE</scope>
</reference>
<proteinExistence type="predicted"/>
<feature type="repeat" description="ANK" evidence="7">
    <location>
        <begin position="219"/>
        <end position="251"/>
    </location>
</feature>
<keyword evidence="8" id="KW-0175">Coiled coil</keyword>
<dbReference type="Pfam" id="PF01544">
    <property type="entry name" value="CorA"/>
    <property type="match status" value="1"/>
</dbReference>
<dbReference type="EMBL" id="ONZQ02000002">
    <property type="protein sequence ID" value="SPN99130.1"/>
    <property type="molecule type" value="Genomic_DNA"/>
</dbReference>
<dbReference type="Proteomes" id="UP001187682">
    <property type="component" value="Unassembled WGS sequence"/>
</dbReference>
<dbReference type="GO" id="GO:0046873">
    <property type="term" value="F:metal ion transmembrane transporter activity"/>
    <property type="evidence" value="ECO:0007669"/>
    <property type="project" value="InterPro"/>
</dbReference>
<evidence type="ECO:0000256" key="10">
    <source>
        <dbReference type="SAM" id="Phobius"/>
    </source>
</evidence>
<dbReference type="PANTHER" id="PTHR24198:SF165">
    <property type="entry name" value="ANKYRIN REPEAT-CONTAINING PROTEIN-RELATED"/>
    <property type="match status" value="1"/>
</dbReference>
<evidence type="ECO:0000256" key="6">
    <source>
        <dbReference type="ARBA" id="ARBA00023136"/>
    </source>
</evidence>
<evidence type="ECO:0000313" key="11">
    <source>
        <dbReference type="EMBL" id="SPN99130.1"/>
    </source>
</evidence>
<evidence type="ECO:0000256" key="5">
    <source>
        <dbReference type="ARBA" id="ARBA00023043"/>
    </source>
</evidence>
<dbReference type="InterPro" id="IPR045863">
    <property type="entry name" value="CorA_TM1_TM2"/>
</dbReference>
<dbReference type="Gene3D" id="1.20.58.340">
    <property type="entry name" value="Magnesium transport protein CorA, transmembrane region"/>
    <property type="match status" value="1"/>
</dbReference>
<keyword evidence="12" id="KW-1185">Reference proteome</keyword>
<dbReference type="PROSITE" id="PS50297">
    <property type="entry name" value="ANK_REP_REGION"/>
    <property type="match status" value="5"/>
</dbReference>
<evidence type="ECO:0000256" key="1">
    <source>
        <dbReference type="ARBA" id="ARBA00004141"/>
    </source>
</evidence>
<evidence type="ECO:0000256" key="9">
    <source>
        <dbReference type="SAM" id="MobiDB-lite"/>
    </source>
</evidence>
<dbReference type="PROSITE" id="PS50088">
    <property type="entry name" value="ANK_REPEAT"/>
    <property type="match status" value="5"/>
</dbReference>
<feature type="repeat" description="ANK" evidence="7">
    <location>
        <begin position="111"/>
        <end position="143"/>
    </location>
</feature>
<dbReference type="Pfam" id="PF12796">
    <property type="entry name" value="Ank_2"/>
    <property type="match status" value="2"/>
</dbReference>
<accession>A0AAE8MSW0</accession>
<dbReference type="AlphaFoldDB" id="A0AAE8MSW0"/>
<dbReference type="InterPro" id="IPR036770">
    <property type="entry name" value="Ankyrin_rpt-contain_sf"/>
</dbReference>
<keyword evidence="6 10" id="KW-0472">Membrane</keyword>
<keyword evidence="4 10" id="KW-1133">Transmembrane helix</keyword>
<feature type="compositionally biased region" description="Polar residues" evidence="9">
    <location>
        <begin position="563"/>
        <end position="581"/>
    </location>
</feature>
<sequence length="1162" mass="128191">MSVASSCPDQRQLRLIAASAQANQARVRDILSEDPPWTSTQDLDALRIALQKASARQCLPIIQLLLEHGAEVEPRRENEISALYRAAQTGRTENVSVLLRHGANPNWQDRRGQTALFAAAMNGHAETMKALLEAGALADHKDSMARPVLLVLASLKAPPSNLLECLTVLVSHGADTEPTDAIMRTPLLWAATNGNITLIEALVSGVLGRKANVGARNNRGRTALHLASECNVIPAVEALLAHNAPVNAESDGGWTALHNAAQSGNVRVVELLVGARADVNARLSNGMTPLHWAAFNGHDEVVDVLLSSPETDPSIKDTFYRTPMLCAAEKCHRALAEKLSPCRMAHRLPPVAQAACKAFEAKVVDFNFRGGEQQRVFQHSVYDLLYGWDKVRGRPSVPILPRNVKHEPALRWVHLPANNIAWVETLLAKTFIEGDFSDFEGFKALQMAFDQEHRGDRAHAHFMRSFCQRISAPPPEGPMRRETDKNPLVVVSEEPAPPEESTANGGSAPPGSPRPPSQPPSPNPGDKTPRGEPKKKKKGAQIAERHPKHKRGNGPPGNPQPPKSTKSWPRLSPSATWESAKLSPSNGKILLFIPFLHYETDARREKMAAAIGDVRNGKPIPENASPDVLLVNAYLNNTPPLHPRRTLDQFFYHGIDTSARDRDQVVWRYCKNQKQEPKVFMVDQLWLWVLGTGKGISRAIHLLLRSFTLSMLTSPAIDLVVTCFSQRWDQQSQDHLNVVNGIIEETNAKTRPPITSVYDLAMLITSRCSGLFDRHCFCRPEYQFLDMFDSSIGAAMNCETELFDTFNCAVSSLSPQLQRFVKNNARGDPMAGGTWTDEMGEEVVSPDTLLDIGPETSLLVEIKDIRDELNIISVVLASQVRMAEMLEQLIIEELQAENNRRTADIVIAEMRKRSRELARLLEIYKRDISRMDRQAEIIFVNLTHLLDLKQKHSNALEARFARDQAVLAGKQGQTIMVFTIVTVVFLPMSFIASFFAVDFADRLDGSNPLTMSYVSKYMFGIGLGISIPLIVMAFFIEDFTNFMRRTFSLAKRRILSRGPASSSSASEEGVHGVPLDAYPTIAREMGLEPKQAFSRSSVVGSRARSGSYVRDFEGHAAARLSPVYGRMAGSRMSASSGGAGGRLRYSGDLERGSRPGSGAIYH</sequence>
<evidence type="ECO:0000256" key="3">
    <source>
        <dbReference type="ARBA" id="ARBA00022737"/>
    </source>
</evidence>
<feature type="compositionally biased region" description="Pro residues" evidence="9">
    <location>
        <begin position="510"/>
        <end position="523"/>
    </location>
</feature>
<keyword evidence="3" id="KW-0677">Repeat</keyword>
<feature type="transmembrane region" description="Helical" evidence="10">
    <location>
        <begin position="1017"/>
        <end position="1036"/>
    </location>
</feature>
<dbReference type="InterPro" id="IPR002523">
    <property type="entry name" value="MgTranspt_CorA/ZnTranspt_ZntB"/>
</dbReference>
<dbReference type="PANTHER" id="PTHR24198">
    <property type="entry name" value="ANKYRIN REPEAT AND PROTEIN KINASE DOMAIN-CONTAINING PROTEIN"/>
    <property type="match status" value="1"/>
</dbReference>
<feature type="repeat" description="ANK" evidence="7">
    <location>
        <begin position="285"/>
        <end position="307"/>
    </location>
</feature>
<feature type="coiled-coil region" evidence="8">
    <location>
        <begin position="891"/>
        <end position="927"/>
    </location>
</feature>
<dbReference type="InterPro" id="IPR002110">
    <property type="entry name" value="Ankyrin_rpt"/>
</dbReference>